<sequence>MYDGRNLKRLLPTLTVANQNIELIERFYCVFQTLELQADDINPSGRPRARMPSHATRIRRRAASSSTISRRASPFVTVSSLNKRIRSIFTAGTARRSARAVCCSAGRRRCRTRSARRCTSRSRMARSGCLRRLRIRQALSAHCARAARCCSATQPPPGRVVLVNGIEAWIETNGERIPLTMQRYASDVLYPDARANLLSFETEPWPMWRYRVSSEDAELYPQVRL</sequence>
<evidence type="ECO:0000313" key="3">
    <source>
        <dbReference type="Proteomes" id="UP000242951"/>
    </source>
</evidence>
<dbReference type="InterPro" id="IPR024742">
    <property type="entry name" value="Glycogen_debranch_N"/>
</dbReference>
<gene>
    <name evidence="2" type="ORF">BPMI_00994</name>
</gene>
<proteinExistence type="predicted"/>
<dbReference type="Proteomes" id="UP000242951">
    <property type="component" value="Unassembled WGS sequence"/>
</dbReference>
<dbReference type="EMBL" id="LELG01000078">
    <property type="protein sequence ID" value="KMQ80491.1"/>
    <property type="molecule type" value="Genomic_DNA"/>
</dbReference>
<reference evidence="2 3" key="1">
    <citation type="submission" date="2015-06" db="EMBL/GenBank/DDBJ databases">
        <title>Comparative genomics of Burkholderia leaf nodule symbionts.</title>
        <authorList>
            <person name="Carlier A."/>
            <person name="Eberl L."/>
            <person name="Pinto-Carbo M."/>
        </authorList>
    </citation>
    <scope>NUCLEOTIDE SEQUENCE [LARGE SCALE GENOMIC DNA]</scope>
    <source>
        <strain evidence="2 3">UZHbot3</strain>
    </source>
</reference>
<organism evidence="2 3">
    <name type="scientific">Candidatus Burkholderia pumila</name>
    <dbReference type="NCBI Taxonomy" id="1090375"/>
    <lineage>
        <taxon>Bacteria</taxon>
        <taxon>Pseudomonadati</taxon>
        <taxon>Pseudomonadota</taxon>
        <taxon>Betaproteobacteria</taxon>
        <taxon>Burkholderiales</taxon>
        <taxon>Burkholderiaceae</taxon>
        <taxon>Burkholderia</taxon>
    </lineage>
</organism>
<name>A0ABR5HM77_9BURK</name>
<keyword evidence="3" id="KW-1185">Reference proteome</keyword>
<comment type="caution">
    <text evidence="2">The sequence shown here is derived from an EMBL/GenBank/DDBJ whole genome shotgun (WGS) entry which is preliminary data.</text>
</comment>
<dbReference type="Pfam" id="PF12439">
    <property type="entry name" value="GDE_N"/>
    <property type="match status" value="1"/>
</dbReference>
<protein>
    <submittedName>
        <fullName evidence="2">Glycogen debranching enzyme, archaeal type, TIGR01561</fullName>
    </submittedName>
</protein>
<feature type="domain" description="Glycogen debranching enzyme bacterial and archaeal type N-terminal" evidence="1">
    <location>
        <begin position="151"/>
        <end position="213"/>
    </location>
</feature>
<evidence type="ECO:0000313" key="2">
    <source>
        <dbReference type="EMBL" id="KMQ80491.1"/>
    </source>
</evidence>
<evidence type="ECO:0000259" key="1">
    <source>
        <dbReference type="Pfam" id="PF12439"/>
    </source>
</evidence>
<accession>A0ABR5HM77</accession>